<name>A0A2H1W845_SPOFR</name>
<dbReference type="EMBL" id="ODYU01006948">
    <property type="protein sequence ID" value="SOQ49259.1"/>
    <property type="molecule type" value="Genomic_DNA"/>
</dbReference>
<organism evidence="1">
    <name type="scientific">Spodoptera frugiperda</name>
    <name type="common">Fall armyworm</name>
    <dbReference type="NCBI Taxonomy" id="7108"/>
    <lineage>
        <taxon>Eukaryota</taxon>
        <taxon>Metazoa</taxon>
        <taxon>Ecdysozoa</taxon>
        <taxon>Arthropoda</taxon>
        <taxon>Hexapoda</taxon>
        <taxon>Insecta</taxon>
        <taxon>Pterygota</taxon>
        <taxon>Neoptera</taxon>
        <taxon>Endopterygota</taxon>
        <taxon>Lepidoptera</taxon>
        <taxon>Glossata</taxon>
        <taxon>Ditrysia</taxon>
        <taxon>Noctuoidea</taxon>
        <taxon>Noctuidae</taxon>
        <taxon>Amphipyrinae</taxon>
        <taxon>Spodoptera</taxon>
    </lineage>
</organism>
<proteinExistence type="predicted"/>
<protein>
    <submittedName>
        <fullName evidence="1">SFRICE_016000</fullName>
    </submittedName>
</protein>
<sequence>MKLVSYSFIISSVGETCFGTMGRLDQSDTTASQKTDQQIRQLPKKVRYNAFMPTRSDDVAPLHWPVQIVLKADWCTVDTSLHLNTRHDCDRCQKSHIDTIDEQIYG</sequence>
<reference evidence="1" key="1">
    <citation type="submission" date="2016-07" db="EMBL/GenBank/DDBJ databases">
        <authorList>
            <person name="Bretaudeau A."/>
        </authorList>
    </citation>
    <scope>NUCLEOTIDE SEQUENCE</scope>
    <source>
        <strain evidence="1">Rice</strain>
        <tissue evidence="1">Whole body</tissue>
    </source>
</reference>
<accession>A0A2H1W845</accession>
<dbReference type="AlphaFoldDB" id="A0A2H1W845"/>
<gene>
    <name evidence="1" type="ORF">SFRICE_016000</name>
</gene>
<evidence type="ECO:0000313" key="1">
    <source>
        <dbReference type="EMBL" id="SOQ49259.1"/>
    </source>
</evidence>